<name>A0A1I7RKU9_BURXY</name>
<dbReference type="EMBL" id="CAJFDI010000001">
    <property type="protein sequence ID" value="CAD5209103.1"/>
    <property type="molecule type" value="Genomic_DNA"/>
</dbReference>
<reference evidence="12" key="2">
    <citation type="submission" date="2020-08" db="EMBL/GenBank/DDBJ databases">
        <authorList>
            <person name="Kikuchi T."/>
        </authorList>
    </citation>
    <scope>NUCLEOTIDE SEQUENCE</scope>
    <source>
        <strain evidence="11">Ka4C1</strain>
    </source>
</reference>
<feature type="compositionally biased region" description="Low complexity" evidence="8">
    <location>
        <begin position="125"/>
        <end position="135"/>
    </location>
</feature>
<keyword evidence="6 9" id="KW-0472">Membrane</keyword>
<keyword evidence="4 9" id="KW-1133">Transmembrane helix</keyword>
<evidence type="ECO:0000256" key="7">
    <source>
        <dbReference type="ARBA" id="ARBA00023303"/>
    </source>
</evidence>
<protein>
    <submittedName>
        <fullName evidence="11">(pine wood nematode) hypothetical protein</fullName>
    </submittedName>
    <submittedName>
        <fullName evidence="15">CaMBD domain-containing protein</fullName>
    </submittedName>
</protein>
<sequence>MRNQSSPPRRPTGLVGATPASRSPDSSVDLLTTMSGIRQTTRRRERTAASMLKQDSIAEECSSRSPSPTLTTTALLPHSRHPSTGSQCSQSPRLENNGLVRTASRLMTSHSPTMERKGSCSPHNAIASSFNSSASTRRRGFQRAPSTAQSDVTDAQTTRPCILEPLHSCLSYENNSKIRFDISSSASSLRNSNSSSLWKPTATLPVPGAISGNGAGSLKANGFVPPSMLLSAGSARDPSRWHLCITKQRSQSESAFNNRHLHLPPGYGGISPTGSTGGFPMSYHHDQAGILTSHHTHSASLSGCPTHRRCSMTLLNPHKEQAILRRILGPNALDWLKDNRLKKEKSEQQSKKSLSVLSDDLEGQRNIDDAKTPLVKDNEKGGRLIKRQYLYEVRRATSDYALFFAVIGIVMMVIENELSAAHVYEKDSVLSILFKIIIVLSTGILILLVIKFHVHEVQLFMNANSAEDWRIALTWERCLQIAVELAVCSICPVPFNYDFLWTTVHSDGITVTSTWVSLDVALSIPMFFRIYWIFRVMLLHSRLFTDASSRSIAGLNRVNFNSRFILKTLMTICPGTMLLVFTASMWVMVAWILRQCERHHAGDPPISMHALKHQNYLNSLWFIAITFLSVGYGDIVPNTYCGRGMAVITGVLGTCTSSMVVAVIARKLELTRAEKHVHNFMMDTQLTKQLKHAAANVLRETWLIYKYRRLVEKIDPTKIRHHQRKFLVAIYALRKVKRDQRKLAENSVSLGDVAKTTSNTHEMIHDIHSIQEGLAVRMTSVEHQLSDIQREIGSLSELLRSQYQRRPSGNDRDSDLISVDSVRRRKHTMQQDTSYQ</sequence>
<evidence type="ECO:0000313" key="13">
    <source>
        <dbReference type="Proteomes" id="UP000095284"/>
    </source>
</evidence>
<keyword evidence="5" id="KW-0406">Ion transport</keyword>
<feature type="compositionally biased region" description="Polar residues" evidence="8">
    <location>
        <begin position="144"/>
        <end position="155"/>
    </location>
</feature>
<dbReference type="OrthoDB" id="73653at2759"/>
<evidence type="ECO:0000256" key="6">
    <source>
        <dbReference type="ARBA" id="ARBA00023136"/>
    </source>
</evidence>
<evidence type="ECO:0000256" key="3">
    <source>
        <dbReference type="ARBA" id="ARBA00022692"/>
    </source>
</evidence>
<dbReference type="GO" id="GO:0005516">
    <property type="term" value="F:calmodulin binding"/>
    <property type="evidence" value="ECO:0007669"/>
    <property type="project" value="InterPro"/>
</dbReference>
<dbReference type="Pfam" id="PF03530">
    <property type="entry name" value="SK_channel"/>
    <property type="match status" value="1"/>
</dbReference>
<feature type="region of interest" description="Disordered" evidence="8">
    <location>
        <begin position="110"/>
        <end position="155"/>
    </location>
</feature>
<dbReference type="SMR" id="A0A1I7RKU9"/>
<dbReference type="Gene3D" id="1.10.287.70">
    <property type="match status" value="2"/>
</dbReference>
<dbReference type="SMART" id="SM01053">
    <property type="entry name" value="CaMBD"/>
    <property type="match status" value="1"/>
</dbReference>
<feature type="region of interest" description="Disordered" evidence="8">
    <location>
        <begin position="1"/>
        <end position="28"/>
    </location>
</feature>
<dbReference type="SUPFAM" id="SSF81324">
    <property type="entry name" value="Voltage-gated potassium channels"/>
    <property type="match status" value="1"/>
</dbReference>
<dbReference type="Pfam" id="PF07885">
    <property type="entry name" value="Ion_trans_2"/>
    <property type="match status" value="1"/>
</dbReference>
<dbReference type="Proteomes" id="UP000095284">
    <property type="component" value="Unplaced"/>
</dbReference>
<evidence type="ECO:0000256" key="1">
    <source>
        <dbReference type="ARBA" id="ARBA00004141"/>
    </source>
</evidence>
<comment type="subcellular location">
    <subcellularLocation>
        <location evidence="1">Membrane</location>
        <topology evidence="1">Multi-pass membrane protein</topology>
    </subcellularLocation>
</comment>
<dbReference type="GO" id="GO:0016020">
    <property type="term" value="C:membrane"/>
    <property type="evidence" value="ECO:0007669"/>
    <property type="project" value="UniProtKB-SubCell"/>
</dbReference>
<evidence type="ECO:0000256" key="8">
    <source>
        <dbReference type="SAM" id="MobiDB-lite"/>
    </source>
</evidence>
<feature type="transmembrane region" description="Helical" evidence="9">
    <location>
        <begin position="429"/>
        <end position="450"/>
    </location>
</feature>
<feature type="compositionally biased region" description="Polar residues" evidence="8">
    <location>
        <begin position="82"/>
        <end position="94"/>
    </location>
</feature>
<proteinExistence type="predicted"/>
<dbReference type="InterPro" id="IPR015449">
    <property type="entry name" value="K_chnl_Ca-activ_SK"/>
</dbReference>
<gene>
    <name evidence="11" type="ORF">BXYJ_LOCUS1275</name>
</gene>
<keyword evidence="2" id="KW-0813">Transport</keyword>
<dbReference type="PRINTS" id="PR01451">
    <property type="entry name" value="SKCHANNEL"/>
</dbReference>
<feature type="compositionally biased region" description="Low complexity" evidence="8">
    <location>
        <begin position="63"/>
        <end position="77"/>
    </location>
</feature>
<dbReference type="FunFam" id="1.10.287.70:FF:000174">
    <property type="entry name" value="KCNN (Potassium K ChaNNel, calcium activated)-Like"/>
    <property type="match status" value="1"/>
</dbReference>
<feature type="transmembrane region" description="Helical" evidence="9">
    <location>
        <begin position="645"/>
        <end position="665"/>
    </location>
</feature>
<dbReference type="PANTHER" id="PTHR10153">
    <property type="entry name" value="SMALL CONDUCTANCE CALCIUM-ACTIVATED POTASSIUM CHANNEL"/>
    <property type="match status" value="1"/>
</dbReference>
<dbReference type="GO" id="GO:0016286">
    <property type="term" value="F:small conductance calcium-activated potassium channel activity"/>
    <property type="evidence" value="ECO:0007669"/>
    <property type="project" value="InterPro"/>
</dbReference>
<dbReference type="Proteomes" id="UP000582659">
    <property type="component" value="Unassembled WGS sequence"/>
</dbReference>
<feature type="domain" description="Calmodulin-binding" evidence="10">
    <location>
        <begin position="683"/>
        <end position="759"/>
    </location>
</feature>
<evidence type="ECO:0000256" key="5">
    <source>
        <dbReference type="ARBA" id="ARBA00023065"/>
    </source>
</evidence>
<feature type="transmembrane region" description="Helical" evidence="9">
    <location>
        <begin position="515"/>
        <end position="534"/>
    </location>
</feature>
<evidence type="ECO:0000256" key="4">
    <source>
        <dbReference type="ARBA" id="ARBA00022989"/>
    </source>
</evidence>
<dbReference type="eggNOG" id="KOG3684">
    <property type="taxonomic scope" value="Eukaryota"/>
</dbReference>
<feature type="transmembrane region" description="Helical" evidence="9">
    <location>
        <begin position="615"/>
        <end position="633"/>
    </location>
</feature>
<feature type="transmembrane region" description="Helical" evidence="9">
    <location>
        <begin position="396"/>
        <end position="414"/>
    </location>
</feature>
<keyword evidence="7" id="KW-0407">Ion channel</keyword>
<dbReference type="WBParaSite" id="BXY_0133300.1">
    <property type="protein sequence ID" value="BXY_0133300.1"/>
    <property type="gene ID" value="BXY_0133300"/>
</dbReference>
<feature type="region of interest" description="Disordered" evidence="8">
    <location>
        <begin position="50"/>
        <end position="95"/>
    </location>
</feature>
<accession>A0A1I7RKU9</accession>
<evidence type="ECO:0000259" key="10">
    <source>
        <dbReference type="SMART" id="SM01053"/>
    </source>
</evidence>
<dbReference type="Proteomes" id="UP000659654">
    <property type="component" value="Unassembled WGS sequence"/>
</dbReference>
<dbReference type="InterPro" id="IPR013099">
    <property type="entry name" value="K_chnl_dom"/>
</dbReference>
<dbReference type="AlphaFoldDB" id="A0A1I7RKU9"/>
<dbReference type="FunFam" id="1.10.287.70:FF:000183">
    <property type="entry name" value="KCNN (Potassium K ChaNNel, calcium activated)-Like"/>
    <property type="match status" value="1"/>
</dbReference>
<organism evidence="13 15">
    <name type="scientific">Bursaphelenchus xylophilus</name>
    <name type="common">Pinewood nematode worm</name>
    <name type="synonym">Aphelenchoides xylophilus</name>
    <dbReference type="NCBI Taxonomy" id="6326"/>
    <lineage>
        <taxon>Eukaryota</taxon>
        <taxon>Metazoa</taxon>
        <taxon>Ecdysozoa</taxon>
        <taxon>Nematoda</taxon>
        <taxon>Chromadorea</taxon>
        <taxon>Rhabditida</taxon>
        <taxon>Tylenchina</taxon>
        <taxon>Tylenchomorpha</taxon>
        <taxon>Aphelenchoidea</taxon>
        <taxon>Aphelenchoididae</taxon>
        <taxon>Bursaphelenchus</taxon>
    </lineage>
</organism>
<dbReference type="EMBL" id="CAJFCV020000001">
    <property type="protein sequence ID" value="CAG9083862.1"/>
    <property type="molecule type" value="Genomic_DNA"/>
</dbReference>
<evidence type="ECO:0000313" key="15">
    <source>
        <dbReference type="WBParaSite" id="BXY_0133300.1"/>
    </source>
</evidence>
<evidence type="ECO:0000313" key="12">
    <source>
        <dbReference type="EMBL" id="CAG9083862.1"/>
    </source>
</evidence>
<reference evidence="15" key="1">
    <citation type="submission" date="2016-11" db="UniProtKB">
        <authorList>
            <consortium name="WormBaseParasite"/>
        </authorList>
    </citation>
    <scope>IDENTIFICATION</scope>
</reference>
<evidence type="ECO:0000313" key="14">
    <source>
        <dbReference type="Proteomes" id="UP000659654"/>
    </source>
</evidence>
<dbReference type="InterPro" id="IPR004178">
    <property type="entry name" value="CaM-bd_dom"/>
</dbReference>
<feature type="transmembrane region" description="Helical" evidence="9">
    <location>
        <begin position="569"/>
        <end position="594"/>
    </location>
</feature>
<evidence type="ECO:0000313" key="11">
    <source>
        <dbReference type="EMBL" id="CAD5209103.1"/>
    </source>
</evidence>
<dbReference type="InterPro" id="IPR036122">
    <property type="entry name" value="CaM-bd_dom_sf"/>
</dbReference>
<keyword evidence="14" id="KW-1185">Reference proteome</keyword>
<evidence type="ECO:0000256" key="2">
    <source>
        <dbReference type="ARBA" id="ARBA00022448"/>
    </source>
</evidence>
<dbReference type="SUPFAM" id="SSF81327">
    <property type="entry name" value="Small-conductance potassium channel"/>
    <property type="match status" value="1"/>
</dbReference>
<keyword evidence="3 9" id="KW-0812">Transmembrane</keyword>
<feature type="region of interest" description="Disordered" evidence="8">
    <location>
        <begin position="803"/>
        <end position="836"/>
    </location>
</feature>
<evidence type="ECO:0000256" key="9">
    <source>
        <dbReference type="SAM" id="Phobius"/>
    </source>
</evidence>
<dbReference type="Pfam" id="PF02888">
    <property type="entry name" value="CaMBD"/>
    <property type="match status" value="1"/>
</dbReference>